<dbReference type="GO" id="GO:0005737">
    <property type="term" value="C:cytoplasm"/>
    <property type="evidence" value="ECO:0007669"/>
    <property type="project" value="TreeGrafter"/>
</dbReference>
<dbReference type="OrthoDB" id="4869960at2759"/>
<evidence type="ECO:0000256" key="1">
    <source>
        <dbReference type="ARBA" id="ARBA00022574"/>
    </source>
</evidence>
<dbReference type="PANTHER" id="PTHR15574">
    <property type="entry name" value="WD REPEAT DOMAIN-CONTAINING FAMILY"/>
    <property type="match status" value="1"/>
</dbReference>
<name>A0A1Y2F6E3_PROLT</name>
<keyword evidence="6" id="KW-1185">Reference proteome</keyword>
<dbReference type="InterPro" id="IPR036322">
    <property type="entry name" value="WD40_repeat_dom_sf"/>
</dbReference>
<feature type="repeat" description="WD" evidence="3">
    <location>
        <begin position="117"/>
        <end position="153"/>
    </location>
</feature>
<evidence type="ECO:0000256" key="4">
    <source>
        <dbReference type="SAM" id="MobiDB-lite"/>
    </source>
</evidence>
<dbReference type="SMART" id="SM00320">
    <property type="entry name" value="WD40"/>
    <property type="match status" value="7"/>
</dbReference>
<dbReference type="GO" id="GO:0045717">
    <property type="term" value="P:negative regulation of fatty acid biosynthetic process"/>
    <property type="evidence" value="ECO:0007669"/>
    <property type="project" value="TreeGrafter"/>
</dbReference>
<dbReference type="PANTHER" id="PTHR15574:SF40">
    <property type="entry name" value="WD AND TETRATRICOPEPTIDE REPEATS PROTEIN 1"/>
    <property type="match status" value="1"/>
</dbReference>
<dbReference type="AlphaFoldDB" id="A0A1Y2F6E3"/>
<dbReference type="Proteomes" id="UP000193685">
    <property type="component" value="Unassembled WGS sequence"/>
</dbReference>
<evidence type="ECO:0000313" key="6">
    <source>
        <dbReference type="Proteomes" id="UP000193685"/>
    </source>
</evidence>
<evidence type="ECO:0000313" key="5">
    <source>
        <dbReference type="EMBL" id="ORY79409.1"/>
    </source>
</evidence>
<evidence type="ECO:0000256" key="2">
    <source>
        <dbReference type="ARBA" id="ARBA00022737"/>
    </source>
</evidence>
<dbReference type="InterPro" id="IPR001680">
    <property type="entry name" value="WD40_rpt"/>
</dbReference>
<feature type="region of interest" description="Disordered" evidence="4">
    <location>
        <begin position="1"/>
        <end position="22"/>
    </location>
</feature>
<dbReference type="GeneID" id="63787221"/>
<dbReference type="InterPro" id="IPR045151">
    <property type="entry name" value="DCAF8"/>
</dbReference>
<feature type="repeat" description="WD" evidence="3">
    <location>
        <begin position="472"/>
        <end position="498"/>
    </location>
</feature>
<dbReference type="PROSITE" id="PS50082">
    <property type="entry name" value="WD_REPEATS_2"/>
    <property type="match status" value="3"/>
</dbReference>
<feature type="compositionally biased region" description="Low complexity" evidence="4">
    <location>
        <begin position="13"/>
        <end position="22"/>
    </location>
</feature>
<dbReference type="OMA" id="DQMVMLW"/>
<organism evidence="5 6">
    <name type="scientific">Protomyces lactucae-debilis</name>
    <dbReference type="NCBI Taxonomy" id="2754530"/>
    <lineage>
        <taxon>Eukaryota</taxon>
        <taxon>Fungi</taxon>
        <taxon>Dikarya</taxon>
        <taxon>Ascomycota</taxon>
        <taxon>Taphrinomycotina</taxon>
        <taxon>Taphrinomycetes</taxon>
        <taxon>Taphrinales</taxon>
        <taxon>Protomycetaceae</taxon>
        <taxon>Protomyces</taxon>
    </lineage>
</organism>
<keyword evidence="1 3" id="KW-0853">WD repeat</keyword>
<accession>A0A1Y2F6E3</accession>
<gene>
    <name evidence="5" type="ORF">BCR37DRAFT_388436</name>
</gene>
<dbReference type="Pfam" id="PF00400">
    <property type="entry name" value="WD40"/>
    <property type="match status" value="2"/>
</dbReference>
<dbReference type="GO" id="GO:0080008">
    <property type="term" value="C:Cul4-RING E3 ubiquitin ligase complex"/>
    <property type="evidence" value="ECO:0007669"/>
    <property type="project" value="TreeGrafter"/>
</dbReference>
<dbReference type="PROSITE" id="PS50294">
    <property type="entry name" value="WD_REPEATS_REGION"/>
    <property type="match status" value="1"/>
</dbReference>
<dbReference type="SUPFAM" id="SSF50978">
    <property type="entry name" value="WD40 repeat-like"/>
    <property type="match status" value="1"/>
</dbReference>
<dbReference type="InterPro" id="IPR015943">
    <property type="entry name" value="WD40/YVTN_repeat-like_dom_sf"/>
</dbReference>
<reference evidence="5 6" key="1">
    <citation type="submission" date="2016-07" db="EMBL/GenBank/DDBJ databases">
        <title>Pervasive Adenine N6-methylation of Active Genes in Fungi.</title>
        <authorList>
            <consortium name="DOE Joint Genome Institute"/>
            <person name="Mondo S.J."/>
            <person name="Dannebaum R.O."/>
            <person name="Kuo R.C."/>
            <person name="Labutti K."/>
            <person name="Haridas S."/>
            <person name="Kuo A."/>
            <person name="Salamov A."/>
            <person name="Ahrendt S.R."/>
            <person name="Lipzen A."/>
            <person name="Sullivan W."/>
            <person name="Andreopoulos W.B."/>
            <person name="Clum A."/>
            <person name="Lindquist E."/>
            <person name="Daum C."/>
            <person name="Ramamoorthy G.K."/>
            <person name="Gryganskyi A."/>
            <person name="Culley D."/>
            <person name="Magnuson J.K."/>
            <person name="James T.Y."/>
            <person name="O'Malley M.A."/>
            <person name="Stajich J.E."/>
            <person name="Spatafora J.W."/>
            <person name="Visel A."/>
            <person name="Grigoriev I.V."/>
        </authorList>
    </citation>
    <scope>NUCLEOTIDE SEQUENCE [LARGE SCALE GENOMIC DNA]</scope>
    <source>
        <strain evidence="5 6">12-1054</strain>
    </source>
</reference>
<dbReference type="RefSeq" id="XP_040723780.1">
    <property type="nucleotide sequence ID" value="XM_040870622.1"/>
</dbReference>
<comment type="caution">
    <text evidence="5">The sequence shown here is derived from an EMBL/GenBank/DDBJ whole genome shotgun (WGS) entry which is preliminary data.</text>
</comment>
<dbReference type="Gene3D" id="2.130.10.10">
    <property type="entry name" value="YVTN repeat-like/Quinoprotein amine dehydrogenase"/>
    <property type="match status" value="3"/>
</dbReference>
<protein>
    <submittedName>
        <fullName evidence="5">WD40-repeat-containing domain protein</fullName>
    </submittedName>
</protein>
<feature type="region of interest" description="Disordered" evidence="4">
    <location>
        <begin position="324"/>
        <end position="401"/>
    </location>
</feature>
<sequence>MCSECESQHDNTGGSASVSSGDSVECWSETQDRSIAKSLLERSLIGSAGYNKKTYGALDLTLNMDGAQDLEAHYGCVNALSWSEDGRFLASGSDDTHIMLWDAQESAKGLIPSRSIHTGHRANIFDVQWLPNTSNSKIVSVAGDAEVRVFDIEHIAQRGTTSPPSVYTNNMDRVKRIVTENSHTFLTCSEDGSVRQYDLRQGIAETMRRRPLVHYKSPRNNLTALTINRTMPYLFATGGSAPFAFLHDRRMLRHVELQWGDINGLDESKTSQLVRLFSSHVSKRDAELTALKFSTARPSELLCSWLNEGIFVYDINGEAVPTRFDSSAPSDGPSCGSDKKISGENDVPEAAAEPGIQENPWHMEDEDSDAEHDHDHEEDFDDSDYDDEESCDSDDSRFDPRYYDEYDSDSYMLDQDLLRPFMQVLRTSSMRPAPNTTCKSVNGVPKLEPTSRAFKDHINIMTTKDVCYYGMDDEYVMSGSDDGALFIWDRGSGKVMNILKCDTDTVNAMAPHPFWPQIAVSGIDDTIKILEPFCPILKDSDFKSRALSGKFSPASEAFFAARLCGKRGSSEKNGESRIMTAHELHHLRCSKGLGPGICTCVSLF</sequence>
<feature type="repeat" description="WD" evidence="3">
    <location>
        <begin position="70"/>
        <end position="102"/>
    </location>
</feature>
<dbReference type="EMBL" id="MCFI01000015">
    <property type="protein sequence ID" value="ORY79409.1"/>
    <property type="molecule type" value="Genomic_DNA"/>
</dbReference>
<evidence type="ECO:0000256" key="3">
    <source>
        <dbReference type="PROSITE-ProRule" id="PRU00221"/>
    </source>
</evidence>
<dbReference type="STRING" id="56484.A0A1Y2F6E3"/>
<proteinExistence type="predicted"/>
<feature type="compositionally biased region" description="Acidic residues" evidence="4">
    <location>
        <begin position="378"/>
        <end position="393"/>
    </location>
</feature>
<keyword evidence="2" id="KW-0677">Repeat</keyword>